<evidence type="ECO:0000313" key="2">
    <source>
        <dbReference type="Proteomes" id="UP000243459"/>
    </source>
</evidence>
<gene>
    <name evidence="1" type="ORF">A4U43_C02F380</name>
</gene>
<evidence type="ECO:0000313" key="1">
    <source>
        <dbReference type="EMBL" id="ONK76841.1"/>
    </source>
</evidence>
<reference evidence="2" key="1">
    <citation type="journal article" date="2017" name="Nat. Commun.">
        <title>The asparagus genome sheds light on the origin and evolution of a young Y chromosome.</title>
        <authorList>
            <person name="Harkess A."/>
            <person name="Zhou J."/>
            <person name="Xu C."/>
            <person name="Bowers J.E."/>
            <person name="Van der Hulst R."/>
            <person name="Ayyampalayam S."/>
            <person name="Mercati F."/>
            <person name="Riccardi P."/>
            <person name="McKain M.R."/>
            <person name="Kakrana A."/>
            <person name="Tang H."/>
            <person name="Ray J."/>
            <person name="Groenendijk J."/>
            <person name="Arikit S."/>
            <person name="Mathioni S.M."/>
            <person name="Nakano M."/>
            <person name="Shan H."/>
            <person name="Telgmann-Rauber A."/>
            <person name="Kanno A."/>
            <person name="Yue Z."/>
            <person name="Chen H."/>
            <person name="Li W."/>
            <person name="Chen Y."/>
            <person name="Xu X."/>
            <person name="Zhang Y."/>
            <person name="Luo S."/>
            <person name="Chen H."/>
            <person name="Gao J."/>
            <person name="Mao Z."/>
            <person name="Pires J.C."/>
            <person name="Luo M."/>
            <person name="Kudrna D."/>
            <person name="Wing R.A."/>
            <person name="Meyers B.C."/>
            <person name="Yi K."/>
            <person name="Kong H."/>
            <person name="Lavrijsen P."/>
            <person name="Sunseri F."/>
            <person name="Falavigna A."/>
            <person name="Ye Y."/>
            <person name="Leebens-Mack J.H."/>
            <person name="Chen G."/>
        </authorList>
    </citation>
    <scope>NUCLEOTIDE SEQUENCE [LARGE SCALE GENOMIC DNA]</scope>
    <source>
        <strain evidence="2">cv. DH0086</strain>
    </source>
</reference>
<proteinExistence type="predicted"/>
<dbReference type="EMBL" id="CM007382">
    <property type="protein sequence ID" value="ONK76841.1"/>
    <property type="molecule type" value="Genomic_DNA"/>
</dbReference>
<name>A0A5P1FJK7_ASPOF</name>
<organism evidence="1 2">
    <name type="scientific">Asparagus officinalis</name>
    <name type="common">Garden asparagus</name>
    <dbReference type="NCBI Taxonomy" id="4686"/>
    <lineage>
        <taxon>Eukaryota</taxon>
        <taxon>Viridiplantae</taxon>
        <taxon>Streptophyta</taxon>
        <taxon>Embryophyta</taxon>
        <taxon>Tracheophyta</taxon>
        <taxon>Spermatophyta</taxon>
        <taxon>Magnoliopsida</taxon>
        <taxon>Liliopsida</taxon>
        <taxon>Asparagales</taxon>
        <taxon>Asparagaceae</taxon>
        <taxon>Asparagoideae</taxon>
        <taxon>Asparagus</taxon>
    </lineage>
</organism>
<dbReference type="Gramene" id="ONK76841">
    <property type="protein sequence ID" value="ONK76841"/>
    <property type="gene ID" value="A4U43_C02F380"/>
</dbReference>
<sequence length="86" mass="9505">MPSSPRNSQRNFLSPLKFARAPRTDSIRVQERDAHAGVAARTLAAPPAPRAPWQASYDVRATASIRDIRTSVQKLVTAYGARHLRP</sequence>
<dbReference type="Proteomes" id="UP000243459">
    <property type="component" value="Chromosome 2"/>
</dbReference>
<protein>
    <submittedName>
        <fullName evidence="1">Uncharacterized protein</fullName>
    </submittedName>
</protein>
<accession>A0A5P1FJK7</accession>
<keyword evidence="2" id="KW-1185">Reference proteome</keyword>
<dbReference type="AlphaFoldDB" id="A0A5P1FJK7"/>